<dbReference type="HOGENOM" id="CLU_1648397_0_0_3"/>
<dbReference type="Proteomes" id="UP000000268">
    <property type="component" value="Plasmid pREB1"/>
</dbReference>
<dbReference type="EMBL" id="CP000838">
    <property type="protein sequence ID" value="ABW31439.1"/>
    <property type="molecule type" value="Genomic_DNA"/>
</dbReference>
<geneLocation type="plasmid" evidence="1 2">
    <name>pREB1</name>
</geneLocation>
<gene>
    <name evidence="1" type="ordered locus">AM1_A0321</name>
</gene>
<sequence length="160" mass="18789">MPAYDFEQQFVIGTHHEQTLDAYFQQYFWIEPASRQEQRQGIDRWFQAPDGSWMSVEYKADMTAGRTGNAFIETISVDVRAVQGWAYASEADVLAYYVPPRNSVWLICFMEFRQYLAEWHQRYPLRQIPNQGYCTEGLLVPLVLFGNIAFEVCRIGEWSH</sequence>
<reference evidence="1 2" key="1">
    <citation type="journal article" date="2008" name="Proc. Natl. Acad. Sci. U.S.A.">
        <title>Niche adaptation and genome expansion in the chlorophyll d-producing cyanobacterium Acaryochloris marina.</title>
        <authorList>
            <person name="Swingley W.D."/>
            <person name="Chen M."/>
            <person name="Cheung P.C."/>
            <person name="Conrad A.L."/>
            <person name="Dejesa L.C."/>
            <person name="Hao J."/>
            <person name="Honchak B.M."/>
            <person name="Karbach L.E."/>
            <person name="Kurdoglu A."/>
            <person name="Lahiri S."/>
            <person name="Mastrian S.D."/>
            <person name="Miyashita H."/>
            <person name="Page L."/>
            <person name="Ramakrishna P."/>
            <person name="Satoh S."/>
            <person name="Sattley W.M."/>
            <person name="Shimada Y."/>
            <person name="Taylor H.L."/>
            <person name="Tomo T."/>
            <person name="Tsuchiya T."/>
            <person name="Wang Z.T."/>
            <person name="Raymond J."/>
            <person name="Mimuro M."/>
            <person name="Blankenship R.E."/>
            <person name="Touchman J.W."/>
        </authorList>
    </citation>
    <scope>NUCLEOTIDE SEQUENCE [LARGE SCALE GENOMIC DNA]</scope>
    <source>
        <strain evidence="2">MBIC 11017</strain>
        <plasmid evidence="2">Plasmid pREB1</plasmid>
    </source>
</reference>
<evidence type="ECO:0000313" key="2">
    <source>
        <dbReference type="Proteomes" id="UP000000268"/>
    </source>
</evidence>
<accession>A8ZKX1</accession>
<keyword evidence="1" id="KW-0614">Plasmid</keyword>
<dbReference type="OrthoDB" id="571533at2"/>
<evidence type="ECO:0000313" key="1">
    <source>
        <dbReference type="EMBL" id="ABW31439.1"/>
    </source>
</evidence>
<dbReference type="RefSeq" id="WP_012166813.1">
    <property type="nucleotide sequence ID" value="NC_009926.1"/>
</dbReference>
<proteinExistence type="predicted"/>
<protein>
    <submittedName>
        <fullName evidence="1">Uncharacterized protein</fullName>
    </submittedName>
</protein>
<name>A8ZKX1_ACAM1</name>
<organism evidence="1 2">
    <name type="scientific">Acaryochloris marina (strain MBIC 11017)</name>
    <dbReference type="NCBI Taxonomy" id="329726"/>
    <lineage>
        <taxon>Bacteria</taxon>
        <taxon>Bacillati</taxon>
        <taxon>Cyanobacteriota</taxon>
        <taxon>Cyanophyceae</taxon>
        <taxon>Acaryochloridales</taxon>
        <taxon>Acaryochloridaceae</taxon>
        <taxon>Acaryochloris</taxon>
    </lineage>
</organism>
<dbReference type="KEGG" id="amr:AM1_A0321"/>
<dbReference type="AlphaFoldDB" id="A8ZKX1"/>
<keyword evidence="2" id="KW-1185">Reference proteome</keyword>